<dbReference type="AlphaFoldDB" id="A0A448XT50"/>
<dbReference type="EMBL" id="CAAALY010296973">
    <property type="protein sequence ID" value="VEL44377.1"/>
    <property type="molecule type" value="Genomic_DNA"/>
</dbReference>
<proteinExistence type="predicted"/>
<protein>
    <submittedName>
        <fullName evidence="2">Uncharacterized protein</fullName>
    </submittedName>
</protein>
<sequence length="159" mass="17618">MSSFSRHFCSATASLIRVLSSLTSVRCASRISALLQRRRESSSSMPEPRMSVSCHTQGGAVGRIDRTHLIYSAIDANNKLSHISLQIHTLLKTAQLEPAELANPNCHQPANGDVWKPDQTRLQLSKLSSTDRPLTYKYLWLGCHGQQRAPMAKVYTGIT</sequence>
<reference evidence="2" key="1">
    <citation type="submission" date="2018-11" db="EMBL/GenBank/DDBJ databases">
        <authorList>
            <consortium name="Pathogen Informatics"/>
        </authorList>
    </citation>
    <scope>NUCLEOTIDE SEQUENCE</scope>
</reference>
<evidence type="ECO:0000313" key="3">
    <source>
        <dbReference type="Proteomes" id="UP000784294"/>
    </source>
</evidence>
<evidence type="ECO:0000256" key="1">
    <source>
        <dbReference type="SAM" id="MobiDB-lite"/>
    </source>
</evidence>
<feature type="compositionally biased region" description="Low complexity" evidence="1">
    <location>
        <begin position="42"/>
        <end position="51"/>
    </location>
</feature>
<feature type="region of interest" description="Disordered" evidence="1">
    <location>
        <begin position="38"/>
        <end position="57"/>
    </location>
</feature>
<evidence type="ECO:0000313" key="2">
    <source>
        <dbReference type="EMBL" id="VEL44377.1"/>
    </source>
</evidence>
<dbReference type="Proteomes" id="UP000784294">
    <property type="component" value="Unassembled WGS sequence"/>
</dbReference>
<organism evidence="2 3">
    <name type="scientific">Protopolystoma xenopodis</name>
    <dbReference type="NCBI Taxonomy" id="117903"/>
    <lineage>
        <taxon>Eukaryota</taxon>
        <taxon>Metazoa</taxon>
        <taxon>Spiralia</taxon>
        <taxon>Lophotrochozoa</taxon>
        <taxon>Platyhelminthes</taxon>
        <taxon>Monogenea</taxon>
        <taxon>Polyopisthocotylea</taxon>
        <taxon>Polystomatidea</taxon>
        <taxon>Polystomatidae</taxon>
        <taxon>Protopolystoma</taxon>
    </lineage>
</organism>
<gene>
    <name evidence="2" type="ORF">PXEA_LOCUS37817</name>
</gene>
<accession>A0A448XT50</accession>
<name>A0A448XT50_9PLAT</name>
<keyword evidence="3" id="KW-1185">Reference proteome</keyword>
<comment type="caution">
    <text evidence="2">The sequence shown here is derived from an EMBL/GenBank/DDBJ whole genome shotgun (WGS) entry which is preliminary data.</text>
</comment>